<reference evidence="1 2" key="2">
    <citation type="submission" date="2018-06" db="EMBL/GenBank/DDBJ databases">
        <title>Metagenomic assembly of (sub)arctic Cyanobacteria and their associated microbiome from non-axenic cultures.</title>
        <authorList>
            <person name="Baurain D."/>
        </authorList>
    </citation>
    <scope>NUCLEOTIDE SEQUENCE [LARGE SCALE GENOMIC DNA]</scope>
    <source>
        <strain evidence="1">ULC041bin1</strain>
    </source>
</reference>
<dbReference type="AlphaFoldDB" id="A0A2W4WFK9"/>
<name>A0A2W4WFK9_9CYAN</name>
<dbReference type="EMBL" id="QBMN01000072">
    <property type="protein sequence ID" value="PZO40689.1"/>
    <property type="molecule type" value="Genomic_DNA"/>
</dbReference>
<gene>
    <name evidence="1" type="ORF">DCF17_11590</name>
</gene>
<reference evidence="2" key="1">
    <citation type="submission" date="2018-04" db="EMBL/GenBank/DDBJ databases">
        <authorList>
            <person name="Cornet L."/>
        </authorList>
    </citation>
    <scope>NUCLEOTIDE SEQUENCE [LARGE SCALE GENOMIC DNA]</scope>
</reference>
<evidence type="ECO:0000313" key="1">
    <source>
        <dbReference type="EMBL" id="PZO40689.1"/>
    </source>
</evidence>
<dbReference type="Proteomes" id="UP000249081">
    <property type="component" value="Unassembled WGS sequence"/>
</dbReference>
<evidence type="ECO:0000313" key="2">
    <source>
        <dbReference type="Proteomes" id="UP000249081"/>
    </source>
</evidence>
<protein>
    <submittedName>
        <fullName evidence="1">Uncharacterized protein</fullName>
    </submittedName>
</protein>
<proteinExistence type="predicted"/>
<accession>A0A2W4WFK9</accession>
<sequence>MSDYTTEELQIIVKAPLLTGLSVALVDLGIVSTAIEAAALSKEIAGAAQKYPGNSIIQAALSEEALKSGKVKLEKPEIKPEDVESGTVIDSAIAACNTAIQVVEGKSTAEEIAQYKQFIYDSAVAVAEAAGRGIFGSGSQKVSDREAAALDRLKIALAV</sequence>
<organism evidence="1 2">
    <name type="scientific">Shackletoniella antarctica</name>
    <dbReference type="NCBI Taxonomy" id="268115"/>
    <lineage>
        <taxon>Bacteria</taxon>
        <taxon>Bacillati</taxon>
        <taxon>Cyanobacteriota</taxon>
        <taxon>Cyanophyceae</taxon>
        <taxon>Oculatellales</taxon>
        <taxon>Oculatellaceae</taxon>
        <taxon>Shackletoniella</taxon>
    </lineage>
</organism>
<comment type="caution">
    <text evidence="1">The sequence shown here is derived from an EMBL/GenBank/DDBJ whole genome shotgun (WGS) entry which is preliminary data.</text>
</comment>